<evidence type="ECO:0000313" key="3">
    <source>
        <dbReference type="EMBL" id="TCO65908.1"/>
    </source>
</evidence>
<keyword evidence="4" id="KW-1185">Reference proteome</keyword>
<evidence type="ECO:0000259" key="2">
    <source>
        <dbReference type="Pfam" id="PF02627"/>
    </source>
</evidence>
<dbReference type="PRINTS" id="PR00111">
    <property type="entry name" value="ABHYDROLASE"/>
</dbReference>
<dbReference type="SUPFAM" id="SSF69118">
    <property type="entry name" value="AhpD-like"/>
    <property type="match status" value="1"/>
</dbReference>
<dbReference type="AlphaFoldDB" id="A0A4R2K7V9"/>
<dbReference type="OrthoDB" id="9802489at2"/>
<dbReference type="SUPFAM" id="SSF53474">
    <property type="entry name" value="alpha/beta-Hydrolases"/>
    <property type="match status" value="1"/>
</dbReference>
<dbReference type="Gene3D" id="1.20.1290.10">
    <property type="entry name" value="AhpD-like"/>
    <property type="match status" value="1"/>
</dbReference>
<protein>
    <submittedName>
        <fullName evidence="3">3-oxoadipate enol-lactonase</fullName>
    </submittedName>
</protein>
<dbReference type="RefSeq" id="WP_132112643.1">
    <property type="nucleotide sequence ID" value="NZ_SLWS01000001.1"/>
</dbReference>
<dbReference type="Pfam" id="PF02627">
    <property type="entry name" value="CMD"/>
    <property type="match status" value="1"/>
</dbReference>
<dbReference type="InterPro" id="IPR003779">
    <property type="entry name" value="CMD-like"/>
</dbReference>
<dbReference type="PANTHER" id="PTHR43194:SF2">
    <property type="entry name" value="PEROXISOMAL MEMBRANE PROTEIN LPX1"/>
    <property type="match status" value="1"/>
</dbReference>
<dbReference type="InterPro" id="IPR050228">
    <property type="entry name" value="Carboxylesterase_BioH"/>
</dbReference>
<reference evidence="3 4" key="1">
    <citation type="submission" date="2019-03" db="EMBL/GenBank/DDBJ databases">
        <title>Genomic Encyclopedia of Type Strains, Phase IV (KMG-IV): sequencing the most valuable type-strain genomes for metagenomic binning, comparative biology and taxonomic classification.</title>
        <authorList>
            <person name="Goeker M."/>
        </authorList>
    </citation>
    <scope>NUCLEOTIDE SEQUENCE [LARGE SCALE GENOMIC DNA]</scope>
    <source>
        <strain evidence="3 4">DSM 45934</strain>
    </source>
</reference>
<name>A0A4R2K7V9_9PSEU</name>
<evidence type="ECO:0000313" key="4">
    <source>
        <dbReference type="Proteomes" id="UP000295680"/>
    </source>
</evidence>
<comment type="caution">
    <text evidence="3">The sequence shown here is derived from an EMBL/GenBank/DDBJ whole genome shotgun (WGS) entry which is preliminary data.</text>
</comment>
<dbReference type="GO" id="GO:0051920">
    <property type="term" value="F:peroxiredoxin activity"/>
    <property type="evidence" value="ECO:0007669"/>
    <property type="project" value="InterPro"/>
</dbReference>
<accession>A0A4R2K7V9</accession>
<dbReference type="EMBL" id="SLWS01000001">
    <property type="protein sequence ID" value="TCO65908.1"/>
    <property type="molecule type" value="Genomic_DNA"/>
</dbReference>
<feature type="domain" description="AB hydrolase-1" evidence="1">
    <location>
        <begin position="148"/>
        <end position="372"/>
    </location>
</feature>
<dbReference type="InterPro" id="IPR029058">
    <property type="entry name" value="AB_hydrolase_fold"/>
</dbReference>
<dbReference type="PANTHER" id="PTHR43194">
    <property type="entry name" value="HYDROLASE ALPHA/BETA FOLD FAMILY"/>
    <property type="match status" value="1"/>
</dbReference>
<dbReference type="Gene3D" id="3.40.50.1820">
    <property type="entry name" value="alpha/beta hydrolase"/>
    <property type="match status" value="1"/>
</dbReference>
<dbReference type="InterPro" id="IPR029032">
    <property type="entry name" value="AhpD-like"/>
</dbReference>
<feature type="domain" description="Carboxymuconolactone decarboxylase-like" evidence="2">
    <location>
        <begin position="31"/>
        <end position="113"/>
    </location>
</feature>
<evidence type="ECO:0000259" key="1">
    <source>
        <dbReference type="Pfam" id="PF00561"/>
    </source>
</evidence>
<dbReference type="Pfam" id="PF00561">
    <property type="entry name" value="Abhydrolase_1"/>
    <property type="match status" value="1"/>
</dbReference>
<sequence>MDRFDRGEHEFRGLIGAEPQDTLAELRLRSPQMYDLIIRGMGVTMAQAELSRTAREIATVAMLVTIGAADPQLDLHTRAALNQGVTPAELIALCEHVAMYAGVPRALNGLAVIDRVLADEGFPRPAALRRVRLTDHETFVAQRGAEGPPVVLVHAIGLDWRMWEPVMAELADTRRVFAYDVRGHGLAMGAPAARTTGDLADDLVKVLDELALDRAHVVGLSFGGAVAQATAVAYPERIASLALLGTTDQPAEDLFESRARAAEKDGMAAQVPATLPRWFTTEALAVNGWGVQYARERLLRGNVADWAASWRVFKTLDVQGKLGSFPAPALVVAGSVDVAGPPEAMRGLAGRIAGARFEELPGTPHMMSLERPELVARVLGDFIE</sequence>
<gene>
    <name evidence="3" type="ORF">EV192_1011700</name>
</gene>
<proteinExistence type="predicted"/>
<organism evidence="3 4">
    <name type="scientific">Actinocrispum wychmicini</name>
    <dbReference type="NCBI Taxonomy" id="1213861"/>
    <lineage>
        <taxon>Bacteria</taxon>
        <taxon>Bacillati</taxon>
        <taxon>Actinomycetota</taxon>
        <taxon>Actinomycetes</taxon>
        <taxon>Pseudonocardiales</taxon>
        <taxon>Pseudonocardiaceae</taxon>
        <taxon>Actinocrispum</taxon>
    </lineage>
</organism>
<dbReference type="InterPro" id="IPR000073">
    <property type="entry name" value="AB_hydrolase_1"/>
</dbReference>
<dbReference type="Proteomes" id="UP000295680">
    <property type="component" value="Unassembled WGS sequence"/>
</dbReference>